<reference evidence="1 2" key="1">
    <citation type="journal article" date="2019" name="Nat. Ecol. Evol.">
        <title>Megaphylogeny resolves global patterns of mushroom evolution.</title>
        <authorList>
            <person name="Varga T."/>
            <person name="Krizsan K."/>
            <person name="Foldi C."/>
            <person name="Dima B."/>
            <person name="Sanchez-Garcia M."/>
            <person name="Sanchez-Ramirez S."/>
            <person name="Szollosi G.J."/>
            <person name="Szarkandi J.G."/>
            <person name="Papp V."/>
            <person name="Albert L."/>
            <person name="Andreopoulos W."/>
            <person name="Angelini C."/>
            <person name="Antonin V."/>
            <person name="Barry K.W."/>
            <person name="Bougher N.L."/>
            <person name="Buchanan P."/>
            <person name="Buyck B."/>
            <person name="Bense V."/>
            <person name="Catcheside P."/>
            <person name="Chovatia M."/>
            <person name="Cooper J."/>
            <person name="Damon W."/>
            <person name="Desjardin D."/>
            <person name="Finy P."/>
            <person name="Geml J."/>
            <person name="Haridas S."/>
            <person name="Hughes K."/>
            <person name="Justo A."/>
            <person name="Karasinski D."/>
            <person name="Kautmanova I."/>
            <person name="Kiss B."/>
            <person name="Kocsube S."/>
            <person name="Kotiranta H."/>
            <person name="LaButti K.M."/>
            <person name="Lechner B.E."/>
            <person name="Liimatainen K."/>
            <person name="Lipzen A."/>
            <person name="Lukacs Z."/>
            <person name="Mihaltcheva S."/>
            <person name="Morgado L.N."/>
            <person name="Niskanen T."/>
            <person name="Noordeloos M.E."/>
            <person name="Ohm R.A."/>
            <person name="Ortiz-Santana B."/>
            <person name="Ovrebo C."/>
            <person name="Racz N."/>
            <person name="Riley R."/>
            <person name="Savchenko A."/>
            <person name="Shiryaev A."/>
            <person name="Soop K."/>
            <person name="Spirin V."/>
            <person name="Szebenyi C."/>
            <person name="Tomsovsky M."/>
            <person name="Tulloss R.E."/>
            <person name="Uehling J."/>
            <person name="Grigoriev I.V."/>
            <person name="Vagvolgyi C."/>
            <person name="Papp T."/>
            <person name="Martin F.M."/>
            <person name="Miettinen O."/>
            <person name="Hibbett D.S."/>
            <person name="Nagy L.G."/>
        </authorList>
    </citation>
    <scope>NUCLEOTIDE SEQUENCE [LARGE SCALE GENOMIC DNA]</scope>
    <source>
        <strain evidence="1 2">CBS 962.96</strain>
    </source>
</reference>
<sequence>MHPSVFEETRSATNPIQCSYVLGKWSSPFLLRPDASHRIGLGVKYETSRSAKPPQPSRCLSRPMSARFLIQLFRLQSQDK</sequence>
<evidence type="ECO:0000313" key="1">
    <source>
        <dbReference type="EMBL" id="THV05762.1"/>
    </source>
</evidence>
<dbReference type="EMBL" id="ML179047">
    <property type="protein sequence ID" value="THV05762.1"/>
    <property type="molecule type" value="Genomic_DNA"/>
</dbReference>
<dbReference type="Proteomes" id="UP000297245">
    <property type="component" value="Unassembled WGS sequence"/>
</dbReference>
<proteinExistence type="predicted"/>
<gene>
    <name evidence="1" type="ORF">K435DRAFT_773687</name>
</gene>
<accession>A0A4S8MS26</accession>
<dbReference type="AlphaFoldDB" id="A0A4S8MS26"/>
<organism evidence="1 2">
    <name type="scientific">Dendrothele bispora (strain CBS 962.96)</name>
    <dbReference type="NCBI Taxonomy" id="1314807"/>
    <lineage>
        <taxon>Eukaryota</taxon>
        <taxon>Fungi</taxon>
        <taxon>Dikarya</taxon>
        <taxon>Basidiomycota</taxon>
        <taxon>Agaricomycotina</taxon>
        <taxon>Agaricomycetes</taxon>
        <taxon>Agaricomycetidae</taxon>
        <taxon>Agaricales</taxon>
        <taxon>Agaricales incertae sedis</taxon>
        <taxon>Dendrothele</taxon>
    </lineage>
</organism>
<protein>
    <submittedName>
        <fullName evidence="1">Uncharacterized protein</fullName>
    </submittedName>
</protein>
<name>A0A4S8MS26_DENBC</name>
<keyword evidence="2" id="KW-1185">Reference proteome</keyword>
<evidence type="ECO:0000313" key="2">
    <source>
        <dbReference type="Proteomes" id="UP000297245"/>
    </source>
</evidence>